<evidence type="ECO:0000259" key="5">
    <source>
        <dbReference type="PROSITE" id="PS50081"/>
    </source>
</evidence>
<sequence>MAELKHGAHECVLTSPEIVADGICNICNKDEPVEFACDLCNFDLCSPCSKLPPKVSHNFHTDHPLELCVGKIDGETRHMLCSGCGNLFSEAFYYKCKECEIYLDLSCAVLTSIETAWDAEEKLHYSHAHLLTRCRPGTNARGRSCLLCELPLSPSAICYGCVLCNSFVHEGCLDLPREIQHPVHWEHPLIRLDFTHNCGTGKKCDACRLPIEGVPLGCPECGFNLHMRCADALLRSCLHDDYPDHKLFYRASGASKHRCVICKGGAVISLDSYYRCMACDFEYHYECLEIPESVVKKSYHVHPLFSKTFLSQDDSMEYCGVCETIVHEGHHVYSCKVCDFVGHIECITKEERPFPLYLKDLYSCGENVPRLAHQEECETEESEKKLVVNDISHNHVMENNHLLMGNGRLCGICHEQITGRFKECETCEFWAHDSCLEMRQPSRYRFHLNHPLTLMPSHPAGFVMNCDTCKETISSFNLFCRICNFIICTKCMVKAKKSLGELQRGQKFIRYDQEKCCRGKHNVVQVLVSRSYPVACTICNDKLYGNIVSCTECKEIYHSRCIDQIAMLRVTSHRVHSDHKMIMELVDPKSKCSACKLDIEKYGFSCEICVKSFHPNCLDAVGIRKMENHKHHLYNFWSDDDSSLTHPCTVCSRPRGSSFYGCDRCNFSAHAECIGYPSHVKNQRHRHTVRLIHCRRRTPDCSLCGSYCRDWQYFCIHCFEFFHLECTLSMDDREAATEEEQIQDIYLMHLERHLLDLLQEYIQLDGSMYTDDQFMERTEWKRK</sequence>
<reference evidence="6" key="1">
    <citation type="submission" date="2020-01" db="EMBL/GenBank/DDBJ databases">
        <authorList>
            <person name="Mishra B."/>
        </authorList>
    </citation>
    <scope>NUCLEOTIDE SEQUENCE [LARGE SCALE GENOMIC DNA]</scope>
</reference>
<evidence type="ECO:0000256" key="3">
    <source>
        <dbReference type="ARBA" id="ARBA00022771"/>
    </source>
</evidence>
<dbReference type="OrthoDB" id="1884766at2759"/>
<comment type="caution">
    <text evidence="6">The sequence shown here is derived from an EMBL/GenBank/DDBJ whole genome shotgun (WGS) entry which is preliminary data.</text>
</comment>
<accession>A0A6D2JY65</accession>
<keyword evidence="4" id="KW-0862">Zinc</keyword>
<dbReference type="PANTHER" id="PTHR46288:SF27">
    <property type="entry name" value="CYSTEINE_HISTIDINE-RICH C1 DOMAIN FAMILY PROTEIN"/>
    <property type="match status" value="1"/>
</dbReference>
<evidence type="ECO:0000256" key="4">
    <source>
        <dbReference type="ARBA" id="ARBA00022833"/>
    </source>
</evidence>
<dbReference type="PROSITE" id="PS50081">
    <property type="entry name" value="ZF_DAG_PE_2"/>
    <property type="match status" value="3"/>
</dbReference>
<dbReference type="EMBL" id="CACVBM020001307">
    <property type="protein sequence ID" value="CAA7044864.1"/>
    <property type="molecule type" value="Genomic_DNA"/>
</dbReference>
<keyword evidence="3" id="KW-0863">Zinc-finger</keyword>
<dbReference type="InterPro" id="IPR002219">
    <property type="entry name" value="PKC_DAG/PE"/>
</dbReference>
<gene>
    <name evidence="6" type="ORF">MERR_LOCUS32099</name>
</gene>
<evidence type="ECO:0000313" key="6">
    <source>
        <dbReference type="EMBL" id="CAA7044864.1"/>
    </source>
</evidence>
<evidence type="ECO:0000256" key="2">
    <source>
        <dbReference type="ARBA" id="ARBA00022737"/>
    </source>
</evidence>
<keyword evidence="2" id="KW-0677">Repeat</keyword>
<dbReference type="InterPro" id="IPR001965">
    <property type="entry name" value="Znf_PHD"/>
</dbReference>
<dbReference type="InterPro" id="IPR004146">
    <property type="entry name" value="DC1"/>
</dbReference>
<protein>
    <recommendedName>
        <fullName evidence="5">Phorbol-ester/DAG-type domain-containing protein</fullName>
    </recommendedName>
</protein>
<dbReference type="AlphaFoldDB" id="A0A6D2JY65"/>
<feature type="domain" description="Phorbol-ester/DAG-type" evidence="5">
    <location>
        <begin position="186"/>
        <end position="237"/>
    </location>
</feature>
<feature type="domain" description="Phorbol-ester/DAG-type" evidence="5">
    <location>
        <begin position="520"/>
        <end position="569"/>
    </location>
</feature>
<dbReference type="GO" id="GO:0008270">
    <property type="term" value="F:zinc ion binding"/>
    <property type="evidence" value="ECO:0007669"/>
    <property type="project" value="UniProtKB-KW"/>
</dbReference>
<proteinExistence type="predicted"/>
<evidence type="ECO:0000256" key="1">
    <source>
        <dbReference type="ARBA" id="ARBA00022723"/>
    </source>
</evidence>
<dbReference type="SMART" id="SM00249">
    <property type="entry name" value="PHD"/>
    <property type="match status" value="5"/>
</dbReference>
<dbReference type="PANTHER" id="PTHR46288">
    <property type="entry name" value="PHORBOL-ESTER/DAG-TYPE DOMAIN-CONTAINING PROTEIN"/>
    <property type="match status" value="1"/>
</dbReference>
<name>A0A6D2JY65_9BRAS</name>
<feature type="domain" description="Phorbol-ester/DAG-type" evidence="5">
    <location>
        <begin position="578"/>
        <end position="625"/>
    </location>
</feature>
<dbReference type="SMART" id="SM00109">
    <property type="entry name" value="C1"/>
    <property type="match status" value="4"/>
</dbReference>
<dbReference type="SUPFAM" id="SSF57889">
    <property type="entry name" value="Cysteine-rich domain"/>
    <property type="match status" value="6"/>
</dbReference>
<keyword evidence="1" id="KW-0479">Metal-binding</keyword>
<dbReference type="Pfam" id="PF03107">
    <property type="entry name" value="C1_2"/>
    <property type="match status" value="4"/>
</dbReference>
<evidence type="ECO:0000313" key="7">
    <source>
        <dbReference type="Proteomes" id="UP000467841"/>
    </source>
</evidence>
<dbReference type="Proteomes" id="UP000467841">
    <property type="component" value="Unassembled WGS sequence"/>
</dbReference>
<keyword evidence="7" id="KW-1185">Reference proteome</keyword>
<organism evidence="6 7">
    <name type="scientific">Microthlaspi erraticum</name>
    <dbReference type="NCBI Taxonomy" id="1685480"/>
    <lineage>
        <taxon>Eukaryota</taxon>
        <taxon>Viridiplantae</taxon>
        <taxon>Streptophyta</taxon>
        <taxon>Embryophyta</taxon>
        <taxon>Tracheophyta</taxon>
        <taxon>Spermatophyta</taxon>
        <taxon>Magnoliopsida</taxon>
        <taxon>eudicotyledons</taxon>
        <taxon>Gunneridae</taxon>
        <taxon>Pentapetalae</taxon>
        <taxon>rosids</taxon>
        <taxon>malvids</taxon>
        <taxon>Brassicales</taxon>
        <taxon>Brassicaceae</taxon>
        <taxon>Coluteocarpeae</taxon>
        <taxon>Microthlaspi</taxon>
    </lineage>
</organism>
<dbReference type="InterPro" id="IPR046349">
    <property type="entry name" value="C1-like_sf"/>
</dbReference>